<comment type="caution">
    <text evidence="6">The sequence shown here is derived from an EMBL/GenBank/DDBJ whole genome shotgun (WGS) entry which is preliminary data.</text>
</comment>
<evidence type="ECO:0000256" key="1">
    <source>
        <dbReference type="ARBA" id="ARBA00022441"/>
    </source>
</evidence>
<evidence type="ECO:0000313" key="7">
    <source>
        <dbReference type="Proteomes" id="UP000664203"/>
    </source>
</evidence>
<evidence type="ECO:0008006" key="8">
    <source>
        <dbReference type="Google" id="ProtNLM"/>
    </source>
</evidence>
<dbReference type="InterPro" id="IPR011043">
    <property type="entry name" value="Gal_Oxase/kelch_b-propeller"/>
</dbReference>
<keyword evidence="1" id="KW-0880">Kelch repeat</keyword>
<protein>
    <recommendedName>
        <fullName evidence="8">Kelch repeat-containing protein</fullName>
    </recommendedName>
</protein>
<feature type="compositionally biased region" description="Low complexity" evidence="3">
    <location>
        <begin position="545"/>
        <end position="556"/>
    </location>
</feature>
<accession>A0A8H3EY12</accession>
<name>A0A8H3EY12_9LECA</name>
<evidence type="ECO:0000256" key="4">
    <source>
        <dbReference type="SAM" id="Phobius"/>
    </source>
</evidence>
<dbReference type="OrthoDB" id="10251809at2759"/>
<dbReference type="Proteomes" id="UP000664203">
    <property type="component" value="Unassembled WGS sequence"/>
</dbReference>
<dbReference type="PANTHER" id="PTHR46228">
    <property type="entry name" value="KELCH DOMAIN-CONTAINING PROTEIN"/>
    <property type="match status" value="1"/>
</dbReference>
<keyword evidence="7" id="KW-1185">Reference proteome</keyword>
<feature type="region of interest" description="Disordered" evidence="3">
    <location>
        <begin position="532"/>
        <end position="563"/>
    </location>
</feature>
<feature type="transmembrane region" description="Helical" evidence="4">
    <location>
        <begin position="499"/>
        <end position="523"/>
    </location>
</feature>
<feature type="chain" id="PRO_5034802794" description="Kelch repeat-containing protein" evidence="5">
    <location>
        <begin position="22"/>
        <end position="563"/>
    </location>
</feature>
<dbReference type="EMBL" id="CAJPDR010000074">
    <property type="protein sequence ID" value="CAF9914629.1"/>
    <property type="molecule type" value="Genomic_DNA"/>
</dbReference>
<dbReference type="PANTHER" id="PTHR46228:SF2">
    <property type="entry name" value="KELCH REPEAT PROTEIN (AFU_ORTHOLOGUE AFUA_4G14350)"/>
    <property type="match status" value="1"/>
</dbReference>
<feature type="signal peptide" evidence="5">
    <location>
        <begin position="1"/>
        <end position="21"/>
    </location>
</feature>
<sequence>MLNWSFEVLLIGCTVVCAASAQLLDPIKNYCTRSDHQSAVKNGMLYIYMGSETFVDEQNYGAANGTITVGYNEYVINVNLSTSWDWKANISETATNVTANPRTGSVPPQVISGTLYQGTQDDDSIYLYGGTTSYANVSFPGWQGPVVPTYSLWSYDPESAQWSQFDVSQNAPYRPSNGAAAEAVDQGLAFYFNGELDNGSSGQELGIIAGANVFVGGMVVINTTDQTARNLSTAQVSADLARARGRMQYIPGVGEKGIVVLIGGSTFPANQLHSTDIVNLLPMTEIDVFDVASIYNASTPDGVWYQQNATNQNATEVPSPRVDFCLIAASSQDSSSHNIKSYMYGGRDGSDPPNYFDEVWVLSLPSFTWTNIYTGVSPRFAHTCHLVGNRTMLTVGGVAAASQMQGLYSVVLPTCDWEIKGVGVYDISDLVWGSVYNATTPSYEVPDLVVSTIGGSRIGGATMKMPSFNFSQNGLARIFGIDAVDDTEAPSSTTHKKTAIIAGTVCSIVGLAIIVALGGYMAWRWHKPHTDPEQVYEKDGRAVEQSELQSSSTSEQPRYDGSP</sequence>
<dbReference type="SUPFAM" id="SSF50965">
    <property type="entry name" value="Galactose oxidase, central domain"/>
    <property type="match status" value="1"/>
</dbReference>
<dbReference type="Gene3D" id="2.120.10.80">
    <property type="entry name" value="Kelch-type beta propeller"/>
    <property type="match status" value="2"/>
</dbReference>
<keyword evidence="4" id="KW-1133">Transmembrane helix</keyword>
<keyword evidence="4" id="KW-0812">Transmembrane</keyword>
<evidence type="ECO:0000256" key="2">
    <source>
        <dbReference type="ARBA" id="ARBA00022737"/>
    </source>
</evidence>
<feature type="compositionally biased region" description="Basic and acidic residues" evidence="3">
    <location>
        <begin position="532"/>
        <end position="544"/>
    </location>
</feature>
<reference evidence="6" key="1">
    <citation type="submission" date="2021-03" db="EMBL/GenBank/DDBJ databases">
        <authorList>
            <person name="Tagirdzhanova G."/>
        </authorList>
    </citation>
    <scope>NUCLEOTIDE SEQUENCE</scope>
</reference>
<keyword evidence="4" id="KW-0472">Membrane</keyword>
<keyword evidence="2" id="KW-0677">Repeat</keyword>
<evidence type="ECO:0000256" key="3">
    <source>
        <dbReference type="SAM" id="MobiDB-lite"/>
    </source>
</evidence>
<evidence type="ECO:0000313" key="6">
    <source>
        <dbReference type="EMBL" id="CAF9914629.1"/>
    </source>
</evidence>
<proteinExistence type="predicted"/>
<evidence type="ECO:0000256" key="5">
    <source>
        <dbReference type="SAM" id="SignalP"/>
    </source>
</evidence>
<dbReference type="AlphaFoldDB" id="A0A8H3EY12"/>
<keyword evidence="5" id="KW-0732">Signal</keyword>
<dbReference type="InterPro" id="IPR015915">
    <property type="entry name" value="Kelch-typ_b-propeller"/>
</dbReference>
<organism evidence="6 7">
    <name type="scientific">Alectoria fallacina</name>
    <dbReference type="NCBI Taxonomy" id="1903189"/>
    <lineage>
        <taxon>Eukaryota</taxon>
        <taxon>Fungi</taxon>
        <taxon>Dikarya</taxon>
        <taxon>Ascomycota</taxon>
        <taxon>Pezizomycotina</taxon>
        <taxon>Lecanoromycetes</taxon>
        <taxon>OSLEUM clade</taxon>
        <taxon>Lecanoromycetidae</taxon>
        <taxon>Lecanorales</taxon>
        <taxon>Lecanorineae</taxon>
        <taxon>Parmeliaceae</taxon>
        <taxon>Alectoria</taxon>
    </lineage>
</organism>
<gene>
    <name evidence="6" type="ORF">ALECFALPRED_009656</name>
</gene>